<protein>
    <submittedName>
        <fullName evidence="3 4">Uncharacterized protein LOC116295206</fullName>
    </submittedName>
</protein>
<name>A0A6P8HTR7_ACTTE</name>
<dbReference type="RefSeq" id="XP_031558825.1">
    <property type="nucleotide sequence ID" value="XM_031702965.1"/>
</dbReference>
<evidence type="ECO:0000313" key="5">
    <source>
        <dbReference type="RefSeq" id="XP_031558827.1"/>
    </source>
</evidence>
<dbReference type="RefSeq" id="XP_031558827.1">
    <property type="nucleotide sequence ID" value="XM_031702967.1"/>
</dbReference>
<keyword evidence="2" id="KW-1185">Reference proteome</keyword>
<organism evidence="2 4">
    <name type="scientific">Actinia tenebrosa</name>
    <name type="common">Australian red waratah sea anemone</name>
    <dbReference type="NCBI Taxonomy" id="6105"/>
    <lineage>
        <taxon>Eukaryota</taxon>
        <taxon>Metazoa</taxon>
        <taxon>Cnidaria</taxon>
        <taxon>Anthozoa</taxon>
        <taxon>Hexacorallia</taxon>
        <taxon>Actiniaria</taxon>
        <taxon>Actiniidae</taxon>
        <taxon>Actinia</taxon>
    </lineage>
</organism>
<feature type="compositionally biased region" description="Polar residues" evidence="1">
    <location>
        <begin position="1"/>
        <end position="16"/>
    </location>
</feature>
<evidence type="ECO:0000313" key="4">
    <source>
        <dbReference type="RefSeq" id="XP_031558826.1"/>
    </source>
</evidence>
<dbReference type="GeneID" id="116295206"/>
<dbReference type="AlphaFoldDB" id="A0A6P8HTR7"/>
<sequence length="179" mass="19689">MGGNTSKKAGNNTKNAVKTKPAERLHNLDGVRQVLLVHHSKTKAQKDAVLHFRDCLIQAAPGSIKVVKTVNVADQTYELQDVSWLDALNNVILIRLNPEDISSLANVVRQKGYLDDNNYLHGRVIAVAFGKSLPTGWPPNGAKRENLDLKDFCLGLENEEDEFEDSKLSSLVSAIMASQ</sequence>
<evidence type="ECO:0000256" key="1">
    <source>
        <dbReference type="SAM" id="MobiDB-lite"/>
    </source>
</evidence>
<dbReference type="KEGG" id="aten:116295206"/>
<proteinExistence type="predicted"/>
<gene>
    <name evidence="3 4 5" type="primary">LOC116295206</name>
</gene>
<dbReference type="RefSeq" id="XP_031558826.1">
    <property type="nucleotide sequence ID" value="XM_031702966.1"/>
</dbReference>
<accession>A0A6P8HTR7</accession>
<reference evidence="3 4" key="1">
    <citation type="submission" date="2025-04" db="UniProtKB">
        <authorList>
            <consortium name="RefSeq"/>
        </authorList>
    </citation>
    <scope>IDENTIFICATION</scope>
    <source>
        <tissue evidence="3 4">Tentacle</tissue>
    </source>
</reference>
<feature type="region of interest" description="Disordered" evidence="1">
    <location>
        <begin position="1"/>
        <end position="22"/>
    </location>
</feature>
<dbReference type="Proteomes" id="UP000515163">
    <property type="component" value="Unplaced"/>
</dbReference>
<evidence type="ECO:0000313" key="2">
    <source>
        <dbReference type="Proteomes" id="UP000515163"/>
    </source>
</evidence>
<dbReference type="OrthoDB" id="5978521at2759"/>
<evidence type="ECO:0000313" key="3">
    <source>
        <dbReference type="RefSeq" id="XP_031558825.1"/>
    </source>
</evidence>